<dbReference type="InterPro" id="IPR002586">
    <property type="entry name" value="CobQ/CobB/MinD/ParA_Nub-bd_dom"/>
</dbReference>
<comment type="similarity">
    <text evidence="4">Belongs to the CobB/CobQ family. CobQ subfamily.</text>
</comment>
<dbReference type="UniPathway" id="UPA00148"/>
<evidence type="ECO:0000313" key="8">
    <source>
        <dbReference type="Proteomes" id="UP000076481"/>
    </source>
</evidence>
<dbReference type="SUPFAM" id="SSF52317">
    <property type="entry name" value="Class I glutamine amidotransferase-like"/>
    <property type="match status" value="1"/>
</dbReference>
<dbReference type="CDD" id="cd01750">
    <property type="entry name" value="GATase1_CobQ"/>
    <property type="match status" value="1"/>
</dbReference>
<evidence type="ECO:0000256" key="2">
    <source>
        <dbReference type="ARBA" id="ARBA00022573"/>
    </source>
</evidence>
<dbReference type="HAMAP" id="MF_00028">
    <property type="entry name" value="CobQ"/>
    <property type="match status" value="1"/>
</dbReference>
<dbReference type="PANTHER" id="PTHR21343:SF1">
    <property type="entry name" value="COBYRIC ACID SYNTHASE"/>
    <property type="match status" value="1"/>
</dbReference>
<dbReference type="InterPro" id="IPR011698">
    <property type="entry name" value="GATase_3"/>
</dbReference>
<feature type="domain" description="CobB/CobQ-like glutamine amidotransferase" evidence="6">
    <location>
        <begin position="263"/>
        <end position="451"/>
    </location>
</feature>
<comment type="caution">
    <text evidence="7">The sequence shown here is derived from an EMBL/GenBank/DDBJ whole genome shotgun (WGS) entry which is preliminary data.</text>
</comment>
<dbReference type="NCBIfam" id="TIGR00313">
    <property type="entry name" value="cobQ"/>
    <property type="match status" value="1"/>
</dbReference>
<comment type="function">
    <text evidence="4">Catalyzes amidations at positions B, D, E, and G on adenosylcobyrinic A,C-diamide. NH(2) groups are provided by glutamine, and one molecule of ATP is hydrogenolyzed for each amidation.</text>
</comment>
<proteinExistence type="inferred from homology"/>
<feature type="domain" description="CobQ/CobB/MinD/ParA nucleotide binding" evidence="5">
    <location>
        <begin position="11"/>
        <end position="235"/>
    </location>
</feature>
<dbReference type="CDD" id="cd05389">
    <property type="entry name" value="CobQ_N"/>
    <property type="match status" value="1"/>
</dbReference>
<feature type="active site" evidence="4">
    <location>
        <position position="445"/>
    </location>
</feature>
<dbReference type="Pfam" id="PF01656">
    <property type="entry name" value="CbiA"/>
    <property type="match status" value="1"/>
</dbReference>
<organism evidence="7 8">
    <name type="scientific">Pelodictyon luteolum</name>
    <dbReference type="NCBI Taxonomy" id="1100"/>
    <lineage>
        <taxon>Bacteria</taxon>
        <taxon>Pseudomonadati</taxon>
        <taxon>Chlorobiota</taxon>
        <taxon>Chlorobiia</taxon>
        <taxon>Chlorobiales</taxon>
        <taxon>Chlorobiaceae</taxon>
        <taxon>Chlorobium/Pelodictyon group</taxon>
        <taxon>Pelodictyon</taxon>
    </lineage>
</organism>
<evidence type="ECO:0000256" key="1">
    <source>
        <dbReference type="ARBA" id="ARBA00004953"/>
    </source>
</evidence>
<dbReference type="Gene3D" id="3.40.50.300">
    <property type="entry name" value="P-loop containing nucleotide triphosphate hydrolases"/>
    <property type="match status" value="1"/>
</dbReference>
<dbReference type="InterPro" id="IPR033949">
    <property type="entry name" value="CobQ_GATase1"/>
</dbReference>
<dbReference type="RefSeq" id="WP_303680712.1">
    <property type="nucleotide sequence ID" value="NZ_LVWG01000009.1"/>
</dbReference>
<dbReference type="InterPro" id="IPR047045">
    <property type="entry name" value="CobQ_N"/>
</dbReference>
<reference evidence="7 8" key="1">
    <citation type="submission" date="2016-03" db="EMBL/GenBank/DDBJ databases">
        <title>Speciation and ecological success in dimly lit waters: horizontal gene transfer in a green sulfur bacteria bloom unveiled by metagenomic assembly.</title>
        <authorList>
            <person name="Llorens-Mares T."/>
            <person name="Liu Z."/>
            <person name="Allen L.Z."/>
            <person name="Rusch D.B."/>
            <person name="Craig M.T."/>
            <person name="Dupont C.L."/>
            <person name="Bryant D.A."/>
            <person name="Casamayor E.O."/>
        </authorList>
    </citation>
    <scope>NUCLEOTIDE SEQUENCE [LARGE SCALE GENOMIC DNA]</scope>
    <source>
        <strain evidence="7">CIII</strain>
    </source>
</reference>
<dbReference type="PANTHER" id="PTHR21343">
    <property type="entry name" value="DETHIOBIOTIN SYNTHETASE"/>
    <property type="match status" value="1"/>
</dbReference>
<dbReference type="InterPro" id="IPR027417">
    <property type="entry name" value="P-loop_NTPase"/>
</dbReference>
<dbReference type="GO" id="GO:0009236">
    <property type="term" value="P:cobalamin biosynthetic process"/>
    <property type="evidence" value="ECO:0007669"/>
    <property type="project" value="UniProtKB-UniRule"/>
</dbReference>
<dbReference type="AlphaFoldDB" id="A0A165MEU2"/>
<dbReference type="InterPro" id="IPR029062">
    <property type="entry name" value="Class_I_gatase-like"/>
</dbReference>
<evidence type="ECO:0000313" key="7">
    <source>
        <dbReference type="EMBL" id="KZK75162.1"/>
    </source>
</evidence>
<keyword evidence="2 4" id="KW-0169">Cobalamin biosynthesis</keyword>
<dbReference type="GO" id="GO:0003824">
    <property type="term" value="F:catalytic activity"/>
    <property type="evidence" value="ECO:0007669"/>
    <property type="project" value="InterPro"/>
</dbReference>
<evidence type="ECO:0000256" key="4">
    <source>
        <dbReference type="HAMAP-Rule" id="MF_00028"/>
    </source>
</evidence>
<dbReference type="PROSITE" id="PS51274">
    <property type="entry name" value="GATASE_COBBQ"/>
    <property type="match status" value="1"/>
</dbReference>
<gene>
    <name evidence="4" type="primary">cobQ</name>
    <name evidence="7" type="ORF">A3K90_05425</name>
</gene>
<feature type="active site" description="Nucleophile" evidence="4">
    <location>
        <position position="341"/>
    </location>
</feature>
<sequence>MEKTLMTAHSIAVLGTASDVGKSIVVTALCRIFRDAGIDVAPYKAQNMSNNSGVTPDGMEIGRAQVVQAEAARVAPTADMNPVLLKPNTDTCAQVVLQGKVSSTESAKGYFKDTSKWAAAAFESLHRLMAKHELLVIEGAGSCAEMNLYKRDFVNFRTAREAGASVILVADIDRGGVFAQVVGTLSIIPPEDRALVKGVIINRFRGDIDLFREGVEMLEAMSGVPVLGVIPYFRGFTIDAEDAVPLQAKVDPGGGPAEGKVGVAAIYFPHISNFTDLSPLEEDPSVDLHYLHRPRSLEGYRMLVLPGSKNVRGDLEWLRSMGWEEEISAFRRSGGMIFGICGGFQMLGRSIADPHGLEGEPGTSEALGVLEVSTVLDKEKYLSNSLGRLHGADVAASGYEIHMGRTAVEGSCRPFLQVTERNGLPSEDTDGVVSEDGRVMGTYFHGIFDEPSLRHHFLEEADSSYTPPGEEISRRLESDRSYDMLARHFSDNLDLDRLFALAGRLSPKERV</sequence>
<evidence type="ECO:0000259" key="6">
    <source>
        <dbReference type="Pfam" id="PF07685"/>
    </source>
</evidence>
<dbReference type="GO" id="GO:0015420">
    <property type="term" value="F:ABC-type vitamin B12 transporter activity"/>
    <property type="evidence" value="ECO:0007669"/>
    <property type="project" value="UniProtKB-UniRule"/>
</dbReference>
<keyword evidence="3 4" id="KW-0315">Glutamine amidotransferase</keyword>
<dbReference type="Pfam" id="PF07685">
    <property type="entry name" value="GATase_3"/>
    <property type="match status" value="1"/>
</dbReference>
<comment type="pathway">
    <text evidence="1 4">Cofactor biosynthesis; adenosylcobalamin biosynthesis.</text>
</comment>
<name>A0A165MEU2_PELLU</name>
<evidence type="ECO:0000259" key="5">
    <source>
        <dbReference type="Pfam" id="PF01656"/>
    </source>
</evidence>
<dbReference type="NCBIfam" id="NF001989">
    <property type="entry name" value="PRK00784.1"/>
    <property type="match status" value="1"/>
</dbReference>
<dbReference type="SUPFAM" id="SSF52540">
    <property type="entry name" value="P-loop containing nucleoside triphosphate hydrolases"/>
    <property type="match status" value="1"/>
</dbReference>
<evidence type="ECO:0000256" key="3">
    <source>
        <dbReference type="ARBA" id="ARBA00022962"/>
    </source>
</evidence>
<dbReference type="InterPro" id="IPR004459">
    <property type="entry name" value="CobQ_synth"/>
</dbReference>
<dbReference type="Gene3D" id="3.40.50.880">
    <property type="match status" value="1"/>
</dbReference>
<protein>
    <recommendedName>
        <fullName evidence="4">Cobyric acid synthase</fullName>
    </recommendedName>
</protein>
<dbReference type="EMBL" id="LVWG01000009">
    <property type="protein sequence ID" value="KZK75162.1"/>
    <property type="molecule type" value="Genomic_DNA"/>
</dbReference>
<dbReference type="Proteomes" id="UP000076481">
    <property type="component" value="Unassembled WGS sequence"/>
</dbReference>
<accession>A0A165MEU2</accession>